<gene>
    <name evidence="1" type="ORF">K788_0002012</name>
</gene>
<geneLocation type="plasmid" evidence="2"/>
<name>A0A0P0RQS9_9BURK</name>
<dbReference type="EMBL" id="CP012748">
    <property type="protein sequence ID" value="ALL71167.1"/>
    <property type="molecule type" value="Genomic_DNA"/>
</dbReference>
<dbReference type="KEGG" id="bcai:K788_0002012"/>
<proteinExistence type="predicted"/>
<sequence length="53" mass="5436">MHRAIWPQLAGGAHPARAALPIAMLVPDTPPYSVLLDVAVVGAGCAFCWAGVP</sequence>
<dbReference type="AlphaFoldDB" id="A0A0P0RQS9"/>
<evidence type="ECO:0000313" key="2">
    <source>
        <dbReference type="Proteomes" id="UP000019146"/>
    </source>
</evidence>
<keyword evidence="1" id="KW-0614">Plasmid</keyword>
<evidence type="ECO:0000313" key="1">
    <source>
        <dbReference type="EMBL" id="ALL71167.1"/>
    </source>
</evidence>
<reference evidence="1 2" key="1">
    <citation type="journal article" date="2014" name="Genome Announc.">
        <title>Draft Genome Sequence of the Haloacid-Degrading Burkholderia caribensis Strain MBA4.</title>
        <authorList>
            <person name="Pan Y."/>
            <person name="Kong K.F."/>
            <person name="Tsang J.S."/>
        </authorList>
    </citation>
    <scope>NUCLEOTIDE SEQUENCE [LARGE SCALE GENOMIC DNA]</scope>
    <source>
        <strain evidence="1 2">MBA4</strain>
        <plasmid evidence="2">Plasmid</plasmid>
    </source>
</reference>
<organism evidence="1 2">
    <name type="scientific">Paraburkholderia caribensis MBA4</name>
    <dbReference type="NCBI Taxonomy" id="1323664"/>
    <lineage>
        <taxon>Bacteria</taxon>
        <taxon>Pseudomonadati</taxon>
        <taxon>Pseudomonadota</taxon>
        <taxon>Betaproteobacteria</taxon>
        <taxon>Burkholderiales</taxon>
        <taxon>Burkholderiaceae</taxon>
        <taxon>Paraburkholderia</taxon>
    </lineage>
</organism>
<dbReference type="Proteomes" id="UP000019146">
    <property type="component" value="Plasmid unnamed"/>
</dbReference>
<accession>A0A0P0RQS9</accession>
<protein>
    <submittedName>
        <fullName evidence="1">Uncharacterized protein</fullName>
    </submittedName>
</protein>